<sequence>MIRRNKIALSASICLVLGTGSVSALTLVASTNSAASGTETAAGVNGLGGSPVTVYEDKYIDDLVYVPPADAGAGTAPATGVGAPVSAAANEGQSRTSDGSVLGSSSDAPQGAQVAAGQPAPESGGSASPITTDNPNPPQGSPDLNPANPSPVPDISSSPQPVPTTAQPRSTIPTGAELPSDWPVGVPYPPIPSGCRQPHLEDNGVWNCEH</sequence>
<evidence type="ECO:0000313" key="4">
    <source>
        <dbReference type="EMBL" id="CAB4978468.1"/>
    </source>
</evidence>
<evidence type="ECO:0000313" key="6">
    <source>
        <dbReference type="EMBL" id="CAB5069374.1"/>
    </source>
</evidence>
<evidence type="ECO:0000313" key="3">
    <source>
        <dbReference type="EMBL" id="CAB4812536.1"/>
    </source>
</evidence>
<dbReference type="EMBL" id="CAEZXS010000039">
    <property type="protein sequence ID" value="CAB4692195.1"/>
    <property type="molecule type" value="Genomic_DNA"/>
</dbReference>
<feature type="compositionally biased region" description="Basic and acidic residues" evidence="1">
    <location>
        <begin position="198"/>
        <end position="210"/>
    </location>
</feature>
<dbReference type="EMBL" id="CAFBPW010000045">
    <property type="protein sequence ID" value="CAB5030687.1"/>
    <property type="molecule type" value="Genomic_DNA"/>
</dbReference>
<feature type="region of interest" description="Disordered" evidence="1">
    <location>
        <begin position="84"/>
        <end position="210"/>
    </location>
</feature>
<evidence type="ECO:0000313" key="5">
    <source>
        <dbReference type="EMBL" id="CAB5030687.1"/>
    </source>
</evidence>
<dbReference type="AlphaFoldDB" id="A0A6J6P6Q7"/>
<feature type="compositionally biased region" description="Polar residues" evidence="1">
    <location>
        <begin position="125"/>
        <end position="134"/>
    </location>
</feature>
<protein>
    <submittedName>
        <fullName evidence="2">Unannotated protein</fullName>
    </submittedName>
</protein>
<reference evidence="2" key="1">
    <citation type="submission" date="2020-05" db="EMBL/GenBank/DDBJ databases">
        <authorList>
            <person name="Chiriac C."/>
            <person name="Salcher M."/>
            <person name="Ghai R."/>
            <person name="Kavagutti S V."/>
        </authorList>
    </citation>
    <scope>NUCLEOTIDE SEQUENCE</scope>
</reference>
<gene>
    <name evidence="2" type="ORF">UFOPK2582_00487</name>
    <name evidence="3" type="ORF">UFOPK3046_01246</name>
    <name evidence="4" type="ORF">UFOPK3914_00889</name>
    <name evidence="5" type="ORF">UFOPK4173_00577</name>
    <name evidence="6" type="ORF">UFOPK4354_02033</name>
</gene>
<name>A0A6J6P6Q7_9ZZZZ</name>
<feature type="compositionally biased region" description="Polar residues" evidence="1">
    <location>
        <begin position="155"/>
        <end position="173"/>
    </location>
</feature>
<dbReference type="EMBL" id="CAFBQW010000337">
    <property type="protein sequence ID" value="CAB5069374.1"/>
    <property type="molecule type" value="Genomic_DNA"/>
</dbReference>
<evidence type="ECO:0000313" key="2">
    <source>
        <dbReference type="EMBL" id="CAB4692195.1"/>
    </source>
</evidence>
<feature type="compositionally biased region" description="Low complexity" evidence="1">
    <location>
        <begin position="108"/>
        <end position="121"/>
    </location>
</feature>
<organism evidence="2">
    <name type="scientific">freshwater metagenome</name>
    <dbReference type="NCBI Taxonomy" id="449393"/>
    <lineage>
        <taxon>unclassified sequences</taxon>
        <taxon>metagenomes</taxon>
        <taxon>ecological metagenomes</taxon>
    </lineage>
</organism>
<accession>A0A6J6P6Q7</accession>
<proteinExistence type="predicted"/>
<dbReference type="EMBL" id="CAFBOG010000067">
    <property type="protein sequence ID" value="CAB4978468.1"/>
    <property type="molecule type" value="Genomic_DNA"/>
</dbReference>
<evidence type="ECO:0000256" key="1">
    <source>
        <dbReference type="SAM" id="MobiDB-lite"/>
    </source>
</evidence>
<feature type="compositionally biased region" description="Polar residues" evidence="1">
    <location>
        <begin position="91"/>
        <end position="107"/>
    </location>
</feature>
<dbReference type="EMBL" id="CAFAAQ010000117">
    <property type="protein sequence ID" value="CAB4812536.1"/>
    <property type="molecule type" value="Genomic_DNA"/>
</dbReference>